<gene>
    <name evidence="1" type="ORF">TBRA_LOCUS5953</name>
</gene>
<dbReference type="Proteomes" id="UP000479190">
    <property type="component" value="Unassembled WGS sequence"/>
</dbReference>
<keyword evidence="2" id="KW-1185">Reference proteome</keyword>
<evidence type="ECO:0000313" key="2">
    <source>
        <dbReference type="Proteomes" id="UP000479190"/>
    </source>
</evidence>
<name>A0A6H5I9K2_9HYME</name>
<dbReference type="SUPFAM" id="SSF49854">
    <property type="entry name" value="Spermadhesin, CUB domain"/>
    <property type="match status" value="1"/>
</dbReference>
<protein>
    <recommendedName>
        <fullName evidence="3">CUB domain-containing protein</fullName>
    </recommendedName>
</protein>
<sequence length="268" mass="30994">MAELYRLRRHRATSSLYRASSRTVVSIICVRVFEKLSIIVHIHYMNSILQSPYLSAESDGCVLSYFFGYLYQVRHRLSLHETNKKVKFINQLLPIYIYMNVRTHLLRFCTGEIDEVDSLQMQGYADFVRRRIFCSVYVIRANKRVPTPPTLHLSRTFCSRLTNVSAKVACNATAARKMPVIHFVSKCNKKIRKPYGILEQSYKRGTTKLGEKCTWKLHAQPNHVVNVISVLFAMEDEINPSNATDDYRTTSISLYDGTQAKENKLLTR</sequence>
<reference evidence="1 2" key="1">
    <citation type="submission" date="2020-02" db="EMBL/GenBank/DDBJ databases">
        <authorList>
            <person name="Ferguson B K."/>
        </authorList>
    </citation>
    <scope>NUCLEOTIDE SEQUENCE [LARGE SCALE GENOMIC DNA]</scope>
</reference>
<dbReference type="OrthoDB" id="7691758at2759"/>
<dbReference type="EMBL" id="CADCXV010000731">
    <property type="protein sequence ID" value="CAB0034055.1"/>
    <property type="molecule type" value="Genomic_DNA"/>
</dbReference>
<dbReference type="InterPro" id="IPR035914">
    <property type="entry name" value="Sperma_CUB_dom_sf"/>
</dbReference>
<proteinExistence type="predicted"/>
<evidence type="ECO:0000313" key="1">
    <source>
        <dbReference type="EMBL" id="CAB0034055.1"/>
    </source>
</evidence>
<evidence type="ECO:0008006" key="3">
    <source>
        <dbReference type="Google" id="ProtNLM"/>
    </source>
</evidence>
<organism evidence="1 2">
    <name type="scientific">Trichogramma brassicae</name>
    <dbReference type="NCBI Taxonomy" id="86971"/>
    <lineage>
        <taxon>Eukaryota</taxon>
        <taxon>Metazoa</taxon>
        <taxon>Ecdysozoa</taxon>
        <taxon>Arthropoda</taxon>
        <taxon>Hexapoda</taxon>
        <taxon>Insecta</taxon>
        <taxon>Pterygota</taxon>
        <taxon>Neoptera</taxon>
        <taxon>Endopterygota</taxon>
        <taxon>Hymenoptera</taxon>
        <taxon>Apocrita</taxon>
        <taxon>Proctotrupomorpha</taxon>
        <taxon>Chalcidoidea</taxon>
        <taxon>Trichogrammatidae</taxon>
        <taxon>Trichogramma</taxon>
    </lineage>
</organism>
<dbReference type="AlphaFoldDB" id="A0A6H5I9K2"/>
<dbReference type="Gene3D" id="2.60.120.290">
    <property type="entry name" value="Spermadhesin, CUB domain"/>
    <property type="match status" value="1"/>
</dbReference>
<accession>A0A6H5I9K2</accession>